<dbReference type="PANTHER" id="PTHR45962">
    <property type="entry name" value="N-FATTY-ACYL-AMINO ACID SYNTHASE/HYDROLASE PM20D1"/>
    <property type="match status" value="1"/>
</dbReference>
<comment type="similarity">
    <text evidence="1">Belongs to the peptidase M20A family.</text>
</comment>
<dbReference type="Gene3D" id="3.30.70.360">
    <property type="match status" value="1"/>
</dbReference>
<dbReference type="CDD" id="cd05674">
    <property type="entry name" value="M20_yscS"/>
    <property type="match status" value="1"/>
</dbReference>
<name>A0A8E2JHY0_9PEZI</name>
<reference evidence="9 10" key="1">
    <citation type="journal article" date="2016" name="Nat. Commun.">
        <title>Ectomycorrhizal ecology is imprinted in the genome of the dominant symbiotic fungus Cenococcum geophilum.</title>
        <authorList>
            <consortium name="DOE Joint Genome Institute"/>
            <person name="Peter M."/>
            <person name="Kohler A."/>
            <person name="Ohm R.A."/>
            <person name="Kuo A."/>
            <person name="Krutzmann J."/>
            <person name="Morin E."/>
            <person name="Arend M."/>
            <person name="Barry K.W."/>
            <person name="Binder M."/>
            <person name="Choi C."/>
            <person name="Clum A."/>
            <person name="Copeland A."/>
            <person name="Grisel N."/>
            <person name="Haridas S."/>
            <person name="Kipfer T."/>
            <person name="LaButti K."/>
            <person name="Lindquist E."/>
            <person name="Lipzen A."/>
            <person name="Maire R."/>
            <person name="Meier B."/>
            <person name="Mihaltcheva S."/>
            <person name="Molinier V."/>
            <person name="Murat C."/>
            <person name="Poggeler S."/>
            <person name="Quandt C.A."/>
            <person name="Sperisen C."/>
            <person name="Tritt A."/>
            <person name="Tisserant E."/>
            <person name="Crous P.W."/>
            <person name="Henrissat B."/>
            <person name="Nehls U."/>
            <person name="Egli S."/>
            <person name="Spatafora J.W."/>
            <person name="Grigoriev I.V."/>
            <person name="Martin F.M."/>
        </authorList>
    </citation>
    <scope>NUCLEOTIDE SEQUENCE [LARGE SCALE GENOMIC DNA]</scope>
    <source>
        <strain evidence="9 10">CBS 459.81</strain>
    </source>
</reference>
<keyword evidence="5 7" id="KW-0862">Zinc</keyword>
<feature type="binding site" evidence="7">
    <location>
        <position position="189"/>
    </location>
    <ligand>
        <name>Zn(2+)</name>
        <dbReference type="ChEBI" id="CHEBI:29105"/>
        <label>1</label>
    </ligand>
</feature>
<keyword evidence="9" id="KW-0121">Carboxypeptidase</keyword>
<dbReference type="AlphaFoldDB" id="A0A8E2JHY0"/>
<feature type="active site" description="Proton acceptor" evidence="6">
    <location>
        <position position="223"/>
    </location>
</feature>
<keyword evidence="10" id="KW-1185">Reference proteome</keyword>
<dbReference type="InterPro" id="IPR001261">
    <property type="entry name" value="ArgE/DapE_CS"/>
</dbReference>
<evidence type="ECO:0000256" key="6">
    <source>
        <dbReference type="PIRSR" id="PIRSR037217-1"/>
    </source>
</evidence>
<dbReference type="GO" id="GO:0000328">
    <property type="term" value="C:fungal-type vacuole lumen"/>
    <property type="evidence" value="ECO:0007669"/>
    <property type="project" value="TreeGrafter"/>
</dbReference>
<proteinExistence type="inferred from homology"/>
<dbReference type="InterPro" id="IPR017141">
    <property type="entry name" value="Pept_M20_carboxypep"/>
</dbReference>
<dbReference type="FunFam" id="3.40.630.10:FF:000027">
    <property type="entry name" value="N-fatty-acyl-amino acid synthase/hydrolase PM20D1"/>
    <property type="match status" value="1"/>
</dbReference>
<evidence type="ECO:0000256" key="4">
    <source>
        <dbReference type="ARBA" id="ARBA00022801"/>
    </source>
</evidence>
<evidence type="ECO:0000256" key="1">
    <source>
        <dbReference type="ARBA" id="ARBA00006247"/>
    </source>
</evidence>
<dbReference type="InterPro" id="IPR047177">
    <property type="entry name" value="Pept_M20A"/>
</dbReference>
<feature type="binding site" evidence="7">
    <location>
        <position position="224"/>
    </location>
    <ligand>
        <name>Zn(2+)</name>
        <dbReference type="ChEBI" id="CHEBI:29105"/>
        <label>1</label>
    </ligand>
</feature>
<dbReference type="PANTHER" id="PTHR45962:SF1">
    <property type="entry name" value="N-FATTY-ACYL-AMINO ACID SYNTHASE_HYDROLASE PM20D1"/>
    <property type="match status" value="1"/>
</dbReference>
<feature type="binding site" evidence="7">
    <location>
        <position position="252"/>
    </location>
    <ligand>
        <name>Zn(2+)</name>
        <dbReference type="ChEBI" id="CHEBI:29105"/>
        <label>2</label>
    </ligand>
</feature>
<dbReference type="InterPro" id="IPR036264">
    <property type="entry name" value="Bact_exopeptidase_dim_dom"/>
</dbReference>
<dbReference type="Proteomes" id="UP000250266">
    <property type="component" value="Unassembled WGS sequence"/>
</dbReference>
<evidence type="ECO:0000313" key="9">
    <source>
        <dbReference type="EMBL" id="OCK83285.1"/>
    </source>
</evidence>
<accession>A0A8E2JHY0</accession>
<gene>
    <name evidence="9" type="ORF">K432DRAFT_379686</name>
</gene>
<organism evidence="9 10">
    <name type="scientific">Lepidopterella palustris CBS 459.81</name>
    <dbReference type="NCBI Taxonomy" id="1314670"/>
    <lineage>
        <taxon>Eukaryota</taxon>
        <taxon>Fungi</taxon>
        <taxon>Dikarya</taxon>
        <taxon>Ascomycota</taxon>
        <taxon>Pezizomycotina</taxon>
        <taxon>Dothideomycetes</taxon>
        <taxon>Pleosporomycetidae</taxon>
        <taxon>Mytilinidiales</taxon>
        <taxon>Argynnaceae</taxon>
        <taxon>Lepidopterella</taxon>
    </lineage>
</organism>
<dbReference type="InterPro" id="IPR011650">
    <property type="entry name" value="Peptidase_M20_dimer"/>
</dbReference>
<evidence type="ECO:0000256" key="7">
    <source>
        <dbReference type="PIRSR" id="PIRSR037217-2"/>
    </source>
</evidence>
<protein>
    <submittedName>
        <fullName evidence="9">Vacuolar carboxypeptidase Cps1</fullName>
    </submittedName>
</protein>
<feature type="binding site" evidence="7">
    <location>
        <position position="156"/>
    </location>
    <ligand>
        <name>Zn(2+)</name>
        <dbReference type="ChEBI" id="CHEBI:29105"/>
        <label>2</label>
    </ligand>
</feature>
<evidence type="ECO:0000256" key="5">
    <source>
        <dbReference type="ARBA" id="ARBA00022833"/>
    </source>
</evidence>
<sequence>MESKYVKRLAVFVGVAFILLLILFATPSARQTFNSNGQTKSTGKGGVESWCPLAAIPSPADDGLDRSSRFMRKDAVEKQVERLSAAVNVATVSYDDNQDVGVDPRWEIFGELHKVLKDQFPLVHEKLKLDKINTYGLIYTLKGTSKDLKPVMFTAHQDVVPANSPDNWKYPPFSAHYDGQWLWGRGSSDCKNNLIGLLSVMEDLVSQNWQPKRTIVLAFGFDEEIGGHRGAAYISAEIEKKYGKQGIAMIADEGGMGLKAIGGTVYALPAVAEKGYMDVVLKVQVEGGHSSRPPRHSGIGIIAEMIVELEAHPFEPKLTQENPYRGVLECEVKHSPGGIEPWLRRALVKNEDESLTGIRLAEARGNEVRFLLQTSQAVDVINGGDKTNQLPESVTAVVNYRIAPHDTLNDVKASIAKLLKPIAHKYQLSVRGFGLYDNATGLGVLELDSRDDLSPSPISPTDPSNPVWNLFSGTIRQVFESTTNFSGKTVVPVGDIMTGNTDTINYWNLSRNIYRFTPARAGTRVGVHTVDERMDMNAHVEGMRVYYELMRNFDGVEDA</sequence>
<dbReference type="SUPFAM" id="SSF53187">
    <property type="entry name" value="Zn-dependent exopeptidases"/>
    <property type="match status" value="1"/>
</dbReference>
<keyword evidence="3 7" id="KW-0479">Metal-binding</keyword>
<feature type="active site" evidence="6">
    <location>
        <position position="158"/>
    </location>
</feature>
<dbReference type="PROSITE" id="PS00758">
    <property type="entry name" value="ARGE_DAPE_CPG2_1"/>
    <property type="match status" value="1"/>
</dbReference>
<dbReference type="EMBL" id="KV744865">
    <property type="protein sequence ID" value="OCK83285.1"/>
    <property type="molecule type" value="Genomic_DNA"/>
</dbReference>
<dbReference type="Pfam" id="PF01546">
    <property type="entry name" value="Peptidase_M20"/>
    <property type="match status" value="1"/>
</dbReference>
<dbReference type="Pfam" id="PF07687">
    <property type="entry name" value="M20_dimer"/>
    <property type="match status" value="1"/>
</dbReference>
<dbReference type="Gene3D" id="3.40.630.10">
    <property type="entry name" value="Zn peptidases"/>
    <property type="match status" value="1"/>
</dbReference>
<dbReference type="Gene3D" id="1.10.150.900">
    <property type="match status" value="1"/>
</dbReference>
<feature type="domain" description="Peptidase M20 dimerisation" evidence="8">
    <location>
        <begin position="271"/>
        <end position="426"/>
    </location>
</feature>
<dbReference type="GO" id="GO:0046872">
    <property type="term" value="F:metal ion binding"/>
    <property type="evidence" value="ECO:0007669"/>
    <property type="project" value="UniProtKB-KW"/>
</dbReference>
<evidence type="ECO:0000256" key="3">
    <source>
        <dbReference type="ARBA" id="ARBA00022723"/>
    </source>
</evidence>
<feature type="binding site" evidence="7">
    <location>
        <position position="189"/>
    </location>
    <ligand>
        <name>Zn(2+)</name>
        <dbReference type="ChEBI" id="CHEBI:29105"/>
        <label>2</label>
    </ligand>
</feature>
<dbReference type="OrthoDB" id="3064516at2759"/>
<evidence type="ECO:0000313" key="10">
    <source>
        <dbReference type="Proteomes" id="UP000250266"/>
    </source>
</evidence>
<feature type="binding site" evidence="7">
    <location>
        <position position="528"/>
    </location>
    <ligand>
        <name>Zn(2+)</name>
        <dbReference type="ChEBI" id="CHEBI:29105"/>
        <label>1</label>
    </ligand>
</feature>
<dbReference type="GO" id="GO:0051603">
    <property type="term" value="P:proteolysis involved in protein catabolic process"/>
    <property type="evidence" value="ECO:0007669"/>
    <property type="project" value="TreeGrafter"/>
</dbReference>
<dbReference type="InterPro" id="IPR002933">
    <property type="entry name" value="Peptidase_M20"/>
</dbReference>
<evidence type="ECO:0000256" key="2">
    <source>
        <dbReference type="ARBA" id="ARBA00022670"/>
    </source>
</evidence>
<dbReference type="PROSITE" id="PS00759">
    <property type="entry name" value="ARGE_DAPE_CPG2_2"/>
    <property type="match status" value="1"/>
</dbReference>
<dbReference type="SUPFAM" id="SSF55031">
    <property type="entry name" value="Bacterial exopeptidase dimerisation domain"/>
    <property type="match status" value="1"/>
</dbReference>
<keyword evidence="4" id="KW-0378">Hydrolase</keyword>
<dbReference type="GO" id="GO:0004181">
    <property type="term" value="F:metallocarboxypeptidase activity"/>
    <property type="evidence" value="ECO:0007669"/>
    <property type="project" value="InterPro"/>
</dbReference>
<keyword evidence="2" id="KW-0645">Protease</keyword>
<evidence type="ECO:0000259" key="8">
    <source>
        <dbReference type="Pfam" id="PF07687"/>
    </source>
</evidence>
<dbReference type="PIRSF" id="PIRSF037217">
    <property type="entry name" value="Carboxypeptidase_S"/>
    <property type="match status" value="1"/>
</dbReference>